<dbReference type="RefSeq" id="WP_199109588.1">
    <property type="nucleotide sequence ID" value="NZ_JAHWXQ010000002.1"/>
</dbReference>
<accession>A0ABS6XAL9</accession>
<dbReference type="EMBL" id="JAHWXQ010000002">
    <property type="protein sequence ID" value="MBW3365062.1"/>
    <property type="molecule type" value="Genomic_DNA"/>
</dbReference>
<dbReference type="Gene3D" id="3.40.50.2300">
    <property type="match status" value="1"/>
</dbReference>
<dbReference type="InterPro" id="IPR001789">
    <property type="entry name" value="Sig_transdc_resp-reg_receiver"/>
</dbReference>
<comment type="caution">
    <text evidence="3">The sequence shown here is derived from an EMBL/GenBank/DDBJ whole genome shotgun (WGS) entry which is preliminary data.</text>
</comment>
<gene>
    <name evidence="3" type="ORF">KYK27_08405</name>
</gene>
<evidence type="ECO:0000313" key="3">
    <source>
        <dbReference type="EMBL" id="MBW3365062.1"/>
    </source>
</evidence>
<dbReference type="PANTHER" id="PTHR44520:SF2">
    <property type="entry name" value="RESPONSE REGULATOR RCP1"/>
    <property type="match status" value="1"/>
</dbReference>
<feature type="modified residue" description="4-aspartylphosphate" evidence="1">
    <location>
        <position position="63"/>
    </location>
</feature>
<protein>
    <submittedName>
        <fullName evidence="3">Response regulator</fullName>
    </submittedName>
</protein>
<dbReference type="InterPro" id="IPR011006">
    <property type="entry name" value="CheY-like_superfamily"/>
</dbReference>
<name>A0ABS6XAL9_9BACT</name>
<keyword evidence="4" id="KW-1185">Reference proteome</keyword>
<evidence type="ECO:0000256" key="1">
    <source>
        <dbReference type="PROSITE-ProRule" id="PRU00169"/>
    </source>
</evidence>
<proteinExistence type="predicted"/>
<evidence type="ECO:0000313" key="4">
    <source>
        <dbReference type="Proteomes" id="UP000774935"/>
    </source>
</evidence>
<sequence>MNKLNQVLIVDDDEVNNLFCKIVIEHAGISGDVHYCMSGPEALDYLTACINSNSMVPDLILLDINMPFMDGFHFLNLYHELGFHEKLPSKISMLSSSDIEADIKAALQYESVIDYVTKPLSEEALNRLVYKLNNPSTDRSYG</sequence>
<dbReference type="Pfam" id="PF00072">
    <property type="entry name" value="Response_reg"/>
    <property type="match status" value="1"/>
</dbReference>
<dbReference type="PANTHER" id="PTHR44520">
    <property type="entry name" value="RESPONSE REGULATOR RCP1-RELATED"/>
    <property type="match status" value="1"/>
</dbReference>
<dbReference type="SMART" id="SM00448">
    <property type="entry name" value="REC"/>
    <property type="match status" value="1"/>
</dbReference>
<feature type="domain" description="Response regulatory" evidence="2">
    <location>
        <begin position="6"/>
        <end position="133"/>
    </location>
</feature>
<dbReference type="SUPFAM" id="SSF52172">
    <property type="entry name" value="CheY-like"/>
    <property type="match status" value="1"/>
</dbReference>
<organism evidence="3 4">
    <name type="scientific">Pontibacter populi</name>
    <dbReference type="NCBI Taxonomy" id="890055"/>
    <lineage>
        <taxon>Bacteria</taxon>
        <taxon>Pseudomonadati</taxon>
        <taxon>Bacteroidota</taxon>
        <taxon>Cytophagia</taxon>
        <taxon>Cytophagales</taxon>
        <taxon>Hymenobacteraceae</taxon>
        <taxon>Pontibacter</taxon>
    </lineage>
</organism>
<dbReference type="InterPro" id="IPR052893">
    <property type="entry name" value="TCS_response_regulator"/>
</dbReference>
<reference evidence="3 4" key="1">
    <citation type="submission" date="2021-07" db="EMBL/GenBank/DDBJ databases">
        <authorList>
            <person name="Kim M.K."/>
        </authorList>
    </citation>
    <scope>NUCLEOTIDE SEQUENCE [LARGE SCALE GENOMIC DNA]</scope>
    <source>
        <strain evidence="3 4">HLY7-15</strain>
    </source>
</reference>
<dbReference type="PROSITE" id="PS50110">
    <property type="entry name" value="RESPONSE_REGULATORY"/>
    <property type="match status" value="1"/>
</dbReference>
<keyword evidence="1" id="KW-0597">Phosphoprotein</keyword>
<dbReference type="Proteomes" id="UP000774935">
    <property type="component" value="Unassembled WGS sequence"/>
</dbReference>
<evidence type="ECO:0000259" key="2">
    <source>
        <dbReference type="PROSITE" id="PS50110"/>
    </source>
</evidence>